<evidence type="ECO:0000313" key="2">
    <source>
        <dbReference type="Proteomes" id="UP000248330"/>
    </source>
</evidence>
<sequence>MSQSKIVVSELSVPSVQQTDVVRCGDRIVVLMDGQPFELDADRATALAWAICTRVDAIRTEQVEQSMRNFASAPAPDSVMRFAA</sequence>
<keyword evidence="2" id="KW-1185">Reference proteome</keyword>
<dbReference type="EMBL" id="QICN01000001">
    <property type="protein sequence ID" value="PXV71569.1"/>
    <property type="molecule type" value="Genomic_DNA"/>
</dbReference>
<dbReference type="RefSeq" id="WP_110263674.1">
    <property type="nucleotide sequence ID" value="NZ_CAWNXA010000001.1"/>
</dbReference>
<accession>A0A318EFJ6</accession>
<name>A0A318EFJ6_9GAMM</name>
<gene>
    <name evidence="1" type="ORF">C8D93_101621</name>
</gene>
<comment type="caution">
    <text evidence="1">The sequence shown here is derived from an EMBL/GenBank/DDBJ whole genome shotgun (WGS) entry which is preliminary data.</text>
</comment>
<organism evidence="1 2">
    <name type="scientific">Sinimarinibacterium flocculans</name>
    <dbReference type="NCBI Taxonomy" id="985250"/>
    <lineage>
        <taxon>Bacteria</taxon>
        <taxon>Pseudomonadati</taxon>
        <taxon>Pseudomonadota</taxon>
        <taxon>Gammaproteobacteria</taxon>
        <taxon>Nevskiales</taxon>
        <taxon>Nevskiaceae</taxon>
        <taxon>Sinimarinibacterium</taxon>
    </lineage>
</organism>
<reference evidence="1 2" key="1">
    <citation type="submission" date="2018-04" db="EMBL/GenBank/DDBJ databases">
        <title>Genomic Encyclopedia of Type Strains, Phase IV (KMG-IV): sequencing the most valuable type-strain genomes for metagenomic binning, comparative biology and taxonomic classification.</title>
        <authorList>
            <person name="Goeker M."/>
        </authorList>
    </citation>
    <scope>NUCLEOTIDE SEQUENCE [LARGE SCALE GENOMIC DNA]</scope>
    <source>
        <strain evidence="1 2">DSM 104150</strain>
    </source>
</reference>
<protein>
    <submittedName>
        <fullName evidence="1">Uncharacterized protein</fullName>
    </submittedName>
</protein>
<dbReference type="Proteomes" id="UP000248330">
    <property type="component" value="Unassembled WGS sequence"/>
</dbReference>
<proteinExistence type="predicted"/>
<evidence type="ECO:0000313" key="1">
    <source>
        <dbReference type="EMBL" id="PXV71569.1"/>
    </source>
</evidence>
<dbReference type="AlphaFoldDB" id="A0A318EFJ6"/>